<evidence type="ECO:0000313" key="3">
    <source>
        <dbReference type="Proteomes" id="UP000516072"/>
    </source>
</evidence>
<evidence type="ECO:0000313" key="2">
    <source>
        <dbReference type="EMBL" id="CAB1275018.1"/>
    </source>
</evidence>
<accession>A0A7G1Q868</accession>
<protein>
    <recommendedName>
        <fullName evidence="4">Lysozyme</fullName>
    </recommendedName>
</protein>
<organism evidence="2 3">
    <name type="scientific">Candidatus Nitrosacidococcus tergens</name>
    <dbReference type="NCBI Taxonomy" id="553981"/>
    <lineage>
        <taxon>Bacteria</taxon>
        <taxon>Pseudomonadati</taxon>
        <taxon>Pseudomonadota</taxon>
        <taxon>Gammaproteobacteria</taxon>
        <taxon>Chromatiales</taxon>
        <taxon>Chromatiaceae</taxon>
        <taxon>Candidatus Nitrosacidococcus</taxon>
    </lineage>
</organism>
<sequence length="256" mass="29174">MLFIKYLIRKLTFFALRKLALLAVTMATGFIAIELLTNLYSITQTYPVSPEWGKITRSAQRDIYHGTDRGNPYNVVFGHGRYGSPIKPITNMTLSEVAQFGREVLIPNTKGRINVVDSKGRPLGTSAVGAYQLIQSNLDKKNSIAERVLKPVYGENWRRAKFTPEIQEQLAKALYEANRASMDLHFMWRGLPKLGVGRFYNIPWEKARLYILKGEIGNRQFTQNKEMLKNIPPIGNLKKIENHSLASTFQNILTKE</sequence>
<keyword evidence="3" id="KW-1185">Reference proteome</keyword>
<evidence type="ECO:0000256" key="1">
    <source>
        <dbReference type="SAM" id="Phobius"/>
    </source>
</evidence>
<feature type="transmembrane region" description="Helical" evidence="1">
    <location>
        <begin position="20"/>
        <end position="40"/>
    </location>
</feature>
<dbReference type="KEGG" id="ntg:NSCAC_0458"/>
<keyword evidence="1" id="KW-0812">Transmembrane</keyword>
<keyword evidence="1" id="KW-0472">Membrane</keyword>
<keyword evidence="1" id="KW-1133">Transmembrane helix</keyword>
<name>A0A7G1Q868_9GAMM</name>
<dbReference type="SUPFAM" id="SSF53955">
    <property type="entry name" value="Lysozyme-like"/>
    <property type="match status" value="1"/>
</dbReference>
<gene>
    <name evidence="2" type="ORF">NSCAC_0458</name>
</gene>
<dbReference type="Proteomes" id="UP000516072">
    <property type="component" value="Chromosome"/>
</dbReference>
<proteinExistence type="predicted"/>
<evidence type="ECO:0008006" key="4">
    <source>
        <dbReference type="Google" id="ProtNLM"/>
    </source>
</evidence>
<dbReference type="Gene3D" id="1.10.530.10">
    <property type="match status" value="1"/>
</dbReference>
<dbReference type="InterPro" id="IPR023346">
    <property type="entry name" value="Lysozyme-like_dom_sf"/>
</dbReference>
<reference evidence="2 3" key="1">
    <citation type="submission" date="2020-03" db="EMBL/GenBank/DDBJ databases">
        <authorList>
            <person name="Picone N."/>
        </authorList>
    </citation>
    <scope>NUCLEOTIDE SEQUENCE [LARGE SCALE GENOMIC DNA]</scope>
    <source>
        <strain evidence="2">NSCAC1</strain>
    </source>
</reference>
<dbReference type="AlphaFoldDB" id="A0A7G1Q868"/>
<dbReference type="EMBL" id="LR778175">
    <property type="protein sequence ID" value="CAB1275018.1"/>
    <property type="molecule type" value="Genomic_DNA"/>
</dbReference>